<dbReference type="FunFam" id="3.10.20.90:FF:000013">
    <property type="entry name" value="radixin isoform X1"/>
    <property type="match status" value="1"/>
</dbReference>
<dbReference type="FunFam" id="1.20.80.10:FF:000002">
    <property type="entry name" value="radixin isoform X1"/>
    <property type="match status" value="1"/>
</dbReference>
<dbReference type="InterPro" id="IPR018979">
    <property type="entry name" value="FERM_N"/>
</dbReference>
<dbReference type="AlphaFoldDB" id="A0A3R7ST02"/>
<evidence type="ECO:0000259" key="9">
    <source>
        <dbReference type="PROSITE" id="PS50057"/>
    </source>
</evidence>
<dbReference type="InterPro" id="IPR035963">
    <property type="entry name" value="FERM_2"/>
</dbReference>
<dbReference type="OrthoDB" id="6018897at2759"/>
<feature type="compositionally biased region" description="Gly residues" evidence="8">
    <location>
        <begin position="449"/>
        <end position="458"/>
    </location>
</feature>
<evidence type="ECO:0000256" key="4">
    <source>
        <dbReference type="ARBA" id="ARBA00022475"/>
    </source>
</evidence>
<dbReference type="InterPro" id="IPR018980">
    <property type="entry name" value="FERM_PH-like_C"/>
</dbReference>
<proteinExistence type="predicted"/>
<dbReference type="PRINTS" id="PR00935">
    <property type="entry name" value="BAND41"/>
</dbReference>
<dbReference type="PANTHER" id="PTHR23281">
    <property type="entry name" value="MERLIN/MOESIN/EZRIN/RADIXIN"/>
    <property type="match status" value="1"/>
</dbReference>
<evidence type="ECO:0000256" key="7">
    <source>
        <dbReference type="ARBA" id="ARBA00043944"/>
    </source>
</evidence>
<dbReference type="Pfam" id="PF20492">
    <property type="entry name" value="ERM_helical"/>
    <property type="match status" value="1"/>
</dbReference>
<gene>
    <name evidence="10" type="ORF">C7M84_007868</name>
</gene>
<dbReference type="Gene3D" id="1.20.5.450">
    <property type="match status" value="1"/>
</dbReference>
<dbReference type="CDD" id="cd17187">
    <property type="entry name" value="FERM_F1_ERM"/>
    <property type="match status" value="1"/>
</dbReference>
<feature type="region of interest" description="Disordered" evidence="8">
    <location>
        <begin position="325"/>
        <end position="383"/>
    </location>
</feature>
<feature type="region of interest" description="Disordered" evidence="8">
    <location>
        <begin position="473"/>
        <end position="496"/>
    </location>
</feature>
<dbReference type="EMBL" id="QCYY01002004">
    <property type="protein sequence ID" value="ROT73688.1"/>
    <property type="molecule type" value="Genomic_DNA"/>
</dbReference>
<reference evidence="10 11" key="1">
    <citation type="submission" date="2018-04" db="EMBL/GenBank/DDBJ databases">
        <authorList>
            <person name="Zhang X."/>
            <person name="Yuan J."/>
            <person name="Li F."/>
            <person name="Xiang J."/>
        </authorList>
    </citation>
    <scope>NUCLEOTIDE SEQUENCE [LARGE SCALE GENOMIC DNA]</scope>
    <source>
        <tissue evidence="10">Muscle</tissue>
    </source>
</reference>
<feature type="compositionally biased region" description="Basic and acidic residues" evidence="8">
    <location>
        <begin position="334"/>
        <end position="353"/>
    </location>
</feature>
<keyword evidence="11" id="KW-1185">Reference proteome</keyword>
<evidence type="ECO:0000256" key="3">
    <source>
        <dbReference type="ARBA" id="ARBA00022025"/>
    </source>
</evidence>
<dbReference type="Pfam" id="PF09380">
    <property type="entry name" value="FERM_C"/>
    <property type="match status" value="1"/>
</dbReference>
<evidence type="ECO:0000313" key="11">
    <source>
        <dbReference type="Proteomes" id="UP000283509"/>
    </source>
</evidence>
<dbReference type="STRING" id="6689.A0A3R7ST02"/>
<dbReference type="GO" id="GO:0005886">
    <property type="term" value="C:plasma membrane"/>
    <property type="evidence" value="ECO:0007669"/>
    <property type="project" value="UniProtKB-SubCell"/>
</dbReference>
<dbReference type="PRINTS" id="PR00661">
    <property type="entry name" value="ERMFAMILY"/>
</dbReference>
<feature type="region of interest" description="Disordered" evidence="8">
    <location>
        <begin position="433"/>
        <end position="458"/>
    </location>
</feature>
<evidence type="ECO:0000313" key="10">
    <source>
        <dbReference type="EMBL" id="ROT73688.1"/>
    </source>
</evidence>
<dbReference type="SUPFAM" id="SSF54236">
    <property type="entry name" value="Ubiquitin-like"/>
    <property type="match status" value="1"/>
</dbReference>
<organism evidence="10 11">
    <name type="scientific">Penaeus vannamei</name>
    <name type="common">Whiteleg shrimp</name>
    <name type="synonym">Litopenaeus vannamei</name>
    <dbReference type="NCBI Taxonomy" id="6689"/>
    <lineage>
        <taxon>Eukaryota</taxon>
        <taxon>Metazoa</taxon>
        <taxon>Ecdysozoa</taxon>
        <taxon>Arthropoda</taxon>
        <taxon>Crustacea</taxon>
        <taxon>Multicrustacea</taxon>
        <taxon>Malacostraca</taxon>
        <taxon>Eumalacostraca</taxon>
        <taxon>Eucarida</taxon>
        <taxon>Decapoda</taxon>
        <taxon>Dendrobranchiata</taxon>
        <taxon>Penaeoidea</taxon>
        <taxon>Penaeidae</taxon>
        <taxon>Penaeus</taxon>
    </lineage>
</organism>
<dbReference type="PROSITE" id="PS50057">
    <property type="entry name" value="FERM_3"/>
    <property type="match status" value="1"/>
</dbReference>
<evidence type="ECO:0000256" key="8">
    <source>
        <dbReference type="SAM" id="MobiDB-lite"/>
    </source>
</evidence>
<dbReference type="SMART" id="SM01196">
    <property type="entry name" value="FERM_C"/>
    <property type="match status" value="1"/>
</dbReference>
<dbReference type="GO" id="GO:0005912">
    <property type="term" value="C:adherens junction"/>
    <property type="evidence" value="ECO:0007669"/>
    <property type="project" value="UniProtKB-SubCell"/>
</dbReference>
<dbReference type="SUPFAM" id="SSF47031">
    <property type="entry name" value="Second domain of FERM"/>
    <property type="match status" value="1"/>
</dbReference>
<dbReference type="CDD" id="cd14473">
    <property type="entry name" value="FERM_B-lobe"/>
    <property type="match status" value="1"/>
</dbReference>
<dbReference type="InterPro" id="IPR019749">
    <property type="entry name" value="Band_41_domain"/>
</dbReference>
<dbReference type="InterPro" id="IPR029071">
    <property type="entry name" value="Ubiquitin-like_domsf"/>
</dbReference>
<evidence type="ECO:0000256" key="2">
    <source>
        <dbReference type="ARBA" id="ARBA00004536"/>
    </source>
</evidence>
<dbReference type="PIRSF" id="PIRSF002305">
    <property type="entry name" value="ERM"/>
    <property type="match status" value="1"/>
</dbReference>
<dbReference type="GO" id="GO:0048731">
    <property type="term" value="P:system development"/>
    <property type="evidence" value="ECO:0007669"/>
    <property type="project" value="UniProtKB-ARBA"/>
</dbReference>
<dbReference type="SUPFAM" id="SSF50729">
    <property type="entry name" value="PH domain-like"/>
    <property type="match status" value="1"/>
</dbReference>
<dbReference type="Gene3D" id="3.10.20.90">
    <property type="entry name" value="Phosphatidylinositol 3-kinase Catalytic Subunit, Chain A, domain 1"/>
    <property type="match status" value="1"/>
</dbReference>
<dbReference type="InterPro" id="IPR019748">
    <property type="entry name" value="FERM_central"/>
</dbReference>
<dbReference type="GO" id="GO:0009887">
    <property type="term" value="P:animal organ morphogenesis"/>
    <property type="evidence" value="ECO:0007669"/>
    <property type="project" value="UniProtKB-ARBA"/>
</dbReference>
<keyword evidence="6" id="KW-0472">Membrane</keyword>
<evidence type="ECO:0000256" key="6">
    <source>
        <dbReference type="ARBA" id="ARBA00023136"/>
    </source>
</evidence>
<comment type="caution">
    <text evidence="10">The sequence shown here is derived from an EMBL/GenBank/DDBJ whole genome shotgun (WGS) entry which is preliminary data.</text>
</comment>
<dbReference type="Gene3D" id="2.30.29.30">
    <property type="entry name" value="Pleckstrin-homology domain (PH domain)/Phosphotyrosine-binding domain (PTB)"/>
    <property type="match status" value="1"/>
</dbReference>
<keyword evidence="5" id="KW-0965">Cell junction</keyword>
<dbReference type="InterPro" id="IPR000299">
    <property type="entry name" value="FERM_domain"/>
</dbReference>
<dbReference type="GO" id="GO:0003779">
    <property type="term" value="F:actin binding"/>
    <property type="evidence" value="ECO:0007669"/>
    <property type="project" value="InterPro"/>
</dbReference>
<dbReference type="Pfam" id="PF09379">
    <property type="entry name" value="FERM_N"/>
    <property type="match status" value="1"/>
</dbReference>
<evidence type="ECO:0000256" key="1">
    <source>
        <dbReference type="ARBA" id="ARBA00004202"/>
    </source>
</evidence>
<feature type="compositionally biased region" description="Basic and acidic residues" evidence="8">
    <location>
        <begin position="483"/>
        <end position="493"/>
    </location>
</feature>
<dbReference type="InterPro" id="IPR011993">
    <property type="entry name" value="PH-like_dom_sf"/>
</dbReference>
<dbReference type="InterPro" id="IPR000798">
    <property type="entry name" value="Ez/rad/moesin-like"/>
</dbReference>
<comment type="subcellular location">
    <subcellularLocation>
        <location evidence="2">Cell junction</location>
        <location evidence="2">Adherens junction</location>
    </subcellularLocation>
    <subcellularLocation>
        <location evidence="1">Cell membrane</location>
        <topology evidence="1">Peripheral membrane protein</topology>
    </subcellularLocation>
    <subcellularLocation>
        <location evidence="7">Cell projection</location>
        <location evidence="7">Rhabdomere</location>
    </subcellularLocation>
</comment>
<evidence type="ECO:0000256" key="5">
    <source>
        <dbReference type="ARBA" id="ARBA00022949"/>
    </source>
</evidence>
<feature type="domain" description="FERM" evidence="9">
    <location>
        <begin position="7"/>
        <end position="297"/>
    </location>
</feature>
<dbReference type="Proteomes" id="UP000283509">
    <property type="component" value="Unassembled WGS sequence"/>
</dbReference>
<dbReference type="CDD" id="cd13194">
    <property type="entry name" value="FERM_C_ERM"/>
    <property type="match status" value="1"/>
</dbReference>
<name>A0A3R7ST02_PENVA</name>
<dbReference type="PROSITE" id="PS00661">
    <property type="entry name" value="FERM_2"/>
    <property type="match status" value="1"/>
</dbReference>
<dbReference type="Pfam" id="PF00373">
    <property type="entry name" value="FERM_M"/>
    <property type="match status" value="1"/>
</dbReference>
<dbReference type="InterPro" id="IPR011174">
    <property type="entry name" value="ERM"/>
</dbReference>
<reference evidence="10 11" key="2">
    <citation type="submission" date="2019-01" db="EMBL/GenBank/DDBJ databases">
        <title>The decoding of complex shrimp genome reveals the adaptation for benthos swimmer, frequently molting mechanism and breeding impact on genome.</title>
        <authorList>
            <person name="Sun Y."/>
            <person name="Gao Y."/>
            <person name="Yu Y."/>
        </authorList>
    </citation>
    <scope>NUCLEOTIDE SEQUENCE [LARGE SCALE GENOMIC DNA]</scope>
    <source>
        <tissue evidence="10">Muscle</tissue>
    </source>
</reference>
<dbReference type="SMART" id="SM00295">
    <property type="entry name" value="B41"/>
    <property type="match status" value="1"/>
</dbReference>
<keyword evidence="4" id="KW-1003">Cell membrane</keyword>
<feature type="compositionally biased region" description="Basic and acidic residues" evidence="8">
    <location>
        <begin position="433"/>
        <end position="448"/>
    </location>
</feature>
<dbReference type="FunFam" id="2.30.29.30:FF:000003">
    <property type="entry name" value="Radixin isoform 1"/>
    <property type="match status" value="1"/>
</dbReference>
<accession>A0A3R7ST02</accession>
<dbReference type="InterPro" id="IPR019747">
    <property type="entry name" value="FERM_CS"/>
</dbReference>
<dbReference type="InterPro" id="IPR041789">
    <property type="entry name" value="ERM_FERM_C"/>
</dbReference>
<sequence>MSKSKTVSVRITTMDAELEFSIKPSTTGKQLFDQVVRTIGLREIWYFGLQFIDSKGFTSWLVLTKKVLQQVGKKHENPIQFKFRAKFYPEDVSEIIQESTLRMFYLQVKNAILSDEVYCPPDAAVLLASYAVQAKYGDFNQDFHKPGFLANDRLLPQRVLDQHKLTRDAWEEKIATWHKEHKGRIRDEAMLDYLKLAQDLEMYGVNYFDIKNKKGTDLTLGIDALGINVFERGDRLTPKIGFPWSEIRNITFHNRKFIIKPIDKKSPDFVFNSSHVRINKTILALCMGNHDLFIRRRKADTIEVQQMKIQAREEKMSKKMALERLARESVPARGGREEAEGLRGAPPEHETRRWRCGRRNSSRPRDDPPGDTAGELQEAKDELEKKQTELQTMMARLEETKEMEAGERARLEEEIKYKQDEISRIQDEVNVKEDLVRSGRGSAERRGGDAGSAGGLDGSEGLQSLLLLLFPTPKRRYSAPRPRGRESRGRPCPESRFNAEPAALLETSHTMAPVNVDPELLEIQEPKEDEAAIRRMKLLEDVKQSLEAERKPDQLTILDKIYNANITKGNTKYRRCDRDRLPPMAQFISRALCFDSLFCFPPCCPMNFAALR</sequence>
<protein>
    <recommendedName>
        <fullName evidence="3">Moesin/ezrin/radixin homolog 1</fullName>
    </recommendedName>
</protein>
<dbReference type="InterPro" id="IPR046810">
    <property type="entry name" value="ERM_helical"/>
</dbReference>
<dbReference type="Gene3D" id="1.20.80.10">
    <property type="match status" value="1"/>
</dbReference>
<dbReference type="InterPro" id="IPR014352">
    <property type="entry name" value="FERM/acyl-CoA-bd_prot_sf"/>
</dbReference>